<comment type="caution">
    <text evidence="1">The sequence shown here is derived from an EMBL/GenBank/DDBJ whole genome shotgun (WGS) entry which is preliminary data.</text>
</comment>
<feature type="non-terminal residue" evidence="1">
    <location>
        <position position="1"/>
    </location>
</feature>
<accession>A0AAD4H2Z2</accession>
<dbReference type="EMBL" id="JAAAIL010002186">
    <property type="protein sequence ID" value="KAG0259535.1"/>
    <property type="molecule type" value="Genomic_DNA"/>
</dbReference>
<sequence>PKASSIEPEASNKFPARRCELVDGTWRCWVGIPTPIPEAQAPVDPKAASVDAPPIRCGWAGREWQCWGGNDLRSEPQAAADPLGLRTCTKSNGEWVCTGGDGPDPTSEPQATSA</sequence>
<dbReference type="AlphaFoldDB" id="A0AAD4H2Z2"/>
<gene>
    <name evidence="1" type="ORF">BGZ95_004649</name>
</gene>
<reference evidence="1" key="1">
    <citation type="journal article" date="2020" name="Fungal Divers.">
        <title>Resolving the Mortierellaceae phylogeny through synthesis of multi-gene phylogenetics and phylogenomics.</title>
        <authorList>
            <person name="Vandepol N."/>
            <person name="Liber J."/>
            <person name="Desiro A."/>
            <person name="Na H."/>
            <person name="Kennedy M."/>
            <person name="Barry K."/>
            <person name="Grigoriev I.V."/>
            <person name="Miller A.N."/>
            <person name="O'Donnell K."/>
            <person name="Stajich J.E."/>
            <person name="Bonito G."/>
        </authorList>
    </citation>
    <scope>NUCLEOTIDE SEQUENCE</scope>
    <source>
        <strain evidence="1">NRRL 28262</strain>
    </source>
</reference>
<name>A0AAD4H2Z2_9FUNG</name>
<proteinExistence type="predicted"/>
<protein>
    <submittedName>
        <fullName evidence="1">Uncharacterized protein</fullName>
    </submittedName>
</protein>
<keyword evidence="2" id="KW-1185">Reference proteome</keyword>
<evidence type="ECO:0000313" key="2">
    <source>
        <dbReference type="Proteomes" id="UP001194580"/>
    </source>
</evidence>
<evidence type="ECO:0000313" key="1">
    <source>
        <dbReference type="EMBL" id="KAG0259535.1"/>
    </source>
</evidence>
<organism evidence="1 2">
    <name type="scientific">Linnemannia exigua</name>
    <dbReference type="NCBI Taxonomy" id="604196"/>
    <lineage>
        <taxon>Eukaryota</taxon>
        <taxon>Fungi</taxon>
        <taxon>Fungi incertae sedis</taxon>
        <taxon>Mucoromycota</taxon>
        <taxon>Mortierellomycotina</taxon>
        <taxon>Mortierellomycetes</taxon>
        <taxon>Mortierellales</taxon>
        <taxon>Mortierellaceae</taxon>
        <taxon>Linnemannia</taxon>
    </lineage>
</organism>
<dbReference type="Proteomes" id="UP001194580">
    <property type="component" value="Unassembled WGS sequence"/>
</dbReference>